<dbReference type="InterPro" id="IPR027417">
    <property type="entry name" value="P-loop_NTPase"/>
</dbReference>
<name>A0A397IFG6_9GLOM</name>
<gene>
    <name evidence="1" type="ORF">Glove_230g74</name>
</gene>
<dbReference type="OrthoDB" id="2429777at2759"/>
<keyword evidence="2" id="KW-1185">Reference proteome</keyword>
<dbReference type="InterPro" id="IPR051055">
    <property type="entry name" value="PIF1_helicase"/>
</dbReference>
<dbReference type="AlphaFoldDB" id="A0A397IFG6"/>
<dbReference type="SUPFAM" id="SSF52540">
    <property type="entry name" value="P-loop containing nucleoside triphosphate hydrolases"/>
    <property type="match status" value="1"/>
</dbReference>
<protein>
    <recommendedName>
        <fullName evidence="3">ATP-dependent DNA helicase</fullName>
    </recommendedName>
</protein>
<dbReference type="EMBL" id="PQFF01000213">
    <property type="protein sequence ID" value="RHZ73567.1"/>
    <property type="molecule type" value="Genomic_DNA"/>
</dbReference>
<dbReference type="Gene3D" id="3.40.50.300">
    <property type="entry name" value="P-loop containing nucleotide triphosphate hydrolases"/>
    <property type="match status" value="1"/>
</dbReference>
<dbReference type="STRING" id="1348612.A0A397IFG6"/>
<dbReference type="Pfam" id="PF13245">
    <property type="entry name" value="AAA_19"/>
    <property type="match status" value="1"/>
</dbReference>
<comment type="caution">
    <text evidence="1">The sequence shown here is derived from an EMBL/GenBank/DDBJ whole genome shotgun (WGS) entry which is preliminary data.</text>
</comment>
<reference evidence="1 2" key="1">
    <citation type="submission" date="2018-08" db="EMBL/GenBank/DDBJ databases">
        <title>Genome and evolution of the arbuscular mycorrhizal fungus Diversispora epigaea (formerly Glomus versiforme) and its bacterial endosymbionts.</title>
        <authorList>
            <person name="Sun X."/>
            <person name="Fei Z."/>
            <person name="Harrison M."/>
        </authorList>
    </citation>
    <scope>NUCLEOTIDE SEQUENCE [LARGE SCALE GENOMIC DNA]</scope>
    <source>
        <strain evidence="1 2">IT104</strain>
    </source>
</reference>
<evidence type="ECO:0008006" key="3">
    <source>
        <dbReference type="Google" id="ProtNLM"/>
    </source>
</evidence>
<evidence type="ECO:0000313" key="1">
    <source>
        <dbReference type="EMBL" id="RHZ73567.1"/>
    </source>
</evidence>
<proteinExistence type="predicted"/>
<evidence type="ECO:0000313" key="2">
    <source>
        <dbReference type="Proteomes" id="UP000266861"/>
    </source>
</evidence>
<dbReference type="PANTHER" id="PTHR47642">
    <property type="entry name" value="ATP-DEPENDENT DNA HELICASE"/>
    <property type="match status" value="1"/>
</dbReference>
<organism evidence="1 2">
    <name type="scientific">Diversispora epigaea</name>
    <dbReference type="NCBI Taxonomy" id="1348612"/>
    <lineage>
        <taxon>Eukaryota</taxon>
        <taxon>Fungi</taxon>
        <taxon>Fungi incertae sedis</taxon>
        <taxon>Mucoromycota</taxon>
        <taxon>Glomeromycotina</taxon>
        <taxon>Glomeromycetes</taxon>
        <taxon>Diversisporales</taxon>
        <taxon>Diversisporaceae</taxon>
        <taxon>Diversispora</taxon>
    </lineage>
</organism>
<dbReference type="Proteomes" id="UP000266861">
    <property type="component" value="Unassembled WGS sequence"/>
</dbReference>
<sequence length="237" mass="27302">MGETLIIQLVDIWDKCLIPQYEFFESLRKKVSRLQELERRALIEIRIPYQSRQHPFFFVTGSAGTGKLHIIQLIVEFLKSKNANYLLMAPTGVAAHNIDEETSMVASQMLTFLSILFGRVKKNHLEFGGIPVLFIGDLFQLPPVQGDLIFYSPVWTNFFPLFLTTAYHKQEDESFYQMLEEIRMGNVTENIITKIQQKVCEYNFTVNVLNTTHIVGYRNTASTIGNYLPSVDEHTDL</sequence>
<accession>A0A397IFG6</accession>